<dbReference type="RefSeq" id="XP_019008418.1">
    <property type="nucleotide sequence ID" value="XM_019158672.1"/>
</dbReference>
<dbReference type="GeneID" id="30175346"/>
<dbReference type="PANTHER" id="PTHR16228">
    <property type="entry name" value="DIVALENT CATION TRANSPORTER SOLUTE CARRIER FAMILY 41"/>
    <property type="match status" value="1"/>
</dbReference>
<keyword evidence="8 9" id="KW-0472">Membrane</keyword>
<keyword evidence="4 9" id="KW-0812">Transmembrane</keyword>
<evidence type="ECO:0000259" key="10">
    <source>
        <dbReference type="Pfam" id="PF01769"/>
    </source>
</evidence>
<feature type="domain" description="SLC41A/MgtE integral membrane" evidence="10">
    <location>
        <begin position="214"/>
        <end position="378"/>
    </location>
</feature>
<evidence type="ECO:0000256" key="9">
    <source>
        <dbReference type="SAM" id="Phobius"/>
    </source>
</evidence>
<feature type="transmembrane region" description="Helical" evidence="9">
    <location>
        <begin position="255"/>
        <end position="281"/>
    </location>
</feature>
<feature type="transmembrane region" description="Helical" evidence="9">
    <location>
        <begin position="423"/>
        <end position="442"/>
    </location>
</feature>
<feature type="transmembrane region" description="Helical" evidence="9">
    <location>
        <begin position="511"/>
        <end position="534"/>
    </location>
</feature>
<dbReference type="Pfam" id="PF01769">
    <property type="entry name" value="MgtE"/>
    <property type="match status" value="2"/>
</dbReference>
<comment type="similarity">
    <text evidence="2">Belongs to the SLC41A transporter family.</text>
</comment>
<keyword evidence="5" id="KW-0460">Magnesium</keyword>
<evidence type="ECO:0000256" key="5">
    <source>
        <dbReference type="ARBA" id="ARBA00022842"/>
    </source>
</evidence>
<evidence type="ECO:0000256" key="3">
    <source>
        <dbReference type="ARBA" id="ARBA00022448"/>
    </source>
</evidence>
<reference evidence="12" key="4">
    <citation type="submission" date="2024-02" db="EMBL/GenBank/DDBJ databases">
        <title>Comparative genomics of Cryptococcus and Kwoniella reveals pathogenesis evolution and contrasting modes of karyotype evolution via chromosome fusion or intercentromeric recombination.</title>
        <authorList>
            <person name="Coelho M.A."/>
            <person name="David-Palma M."/>
            <person name="Shea T."/>
            <person name="Bowers K."/>
            <person name="McGinley-Smith S."/>
            <person name="Mohammad A.W."/>
            <person name="Gnirke A."/>
            <person name="Yurkov A.M."/>
            <person name="Nowrousian M."/>
            <person name="Sun S."/>
            <person name="Cuomo C.A."/>
            <person name="Heitman J."/>
        </authorList>
    </citation>
    <scope>NUCLEOTIDE SEQUENCE</scope>
    <source>
        <strain evidence="12">CBS 10737</strain>
    </source>
</reference>
<dbReference type="EMBL" id="KV700117">
    <property type="protein sequence ID" value="OCF47199.1"/>
    <property type="molecule type" value="Genomic_DNA"/>
</dbReference>
<dbReference type="Gene3D" id="1.10.357.20">
    <property type="entry name" value="SLC41 divalent cation transporters, integral membrane domain"/>
    <property type="match status" value="2"/>
</dbReference>
<accession>A0A1B9HVB0</accession>
<evidence type="ECO:0000256" key="2">
    <source>
        <dbReference type="ARBA" id="ARBA00009749"/>
    </source>
</evidence>
<evidence type="ECO:0000313" key="12">
    <source>
        <dbReference type="EMBL" id="WWC68013.1"/>
    </source>
</evidence>
<dbReference type="InterPro" id="IPR006667">
    <property type="entry name" value="SLC41_membr_dom"/>
</dbReference>
<dbReference type="Proteomes" id="UP000094020">
    <property type="component" value="Chromosome 2"/>
</dbReference>
<evidence type="ECO:0000256" key="1">
    <source>
        <dbReference type="ARBA" id="ARBA00004141"/>
    </source>
</evidence>
<dbReference type="EMBL" id="CP144520">
    <property type="protein sequence ID" value="WWC68013.1"/>
    <property type="molecule type" value="Genomic_DNA"/>
</dbReference>
<sequence length="611" mass="67454">MSPILKRDLSEQYRQAKRIASLTLGNSLNEDLYDNSQCSKEIVQGEGSNKNDLRGYSNSSSARQGIGVEKLEDESNFPIWKGNTITNPWANSVNSKGKGKQKEEEEGEIRNLEQYELELSSNISEDLDEIDKLNIKRSDSIDPHVHLRGRLDFAEPLSDSNLEMNKWKDLRSLLLESTPSLLLSLVGLVFTGELLEHLARWRVFQRVDELFILVPMIGNLKGNLEMCLSARLGTSANIGELNSKKIRKSMLFSNLILLELQALLISFLAALISFILGWLTIHRLGDSSNSKIPIEPEKPGLEVAGDEWHQGYTKPGFKQLFMVLATGMGAACISSAILGSFMGNLIILSKWWGIDPDNITPPVAACLGDLLTLFILALLGTALVGTMDTIIPILAVIIMSIAAGWFTKRVLRNEWIMQVARGAWIPLIGAMLISSGTGMVLAKGVGKYRGFALLAISMTGLTGSIGAIHANRLSTSLHTLLHPKPNSDFVNITSSSPKLHYTGLTPFQSALTLYLVAFPCQAAFLFFVSWAGWIDLNLGWIGWCCFALTTGISLILAHNMTLFFWSKDLDPDSYTLPIHSALVDFLGQLLLMLAYEICIWQGKDVILKPET</sequence>
<organism evidence="11">
    <name type="scientific">Kwoniella pini CBS 10737</name>
    <dbReference type="NCBI Taxonomy" id="1296096"/>
    <lineage>
        <taxon>Eukaryota</taxon>
        <taxon>Fungi</taxon>
        <taxon>Dikarya</taxon>
        <taxon>Basidiomycota</taxon>
        <taxon>Agaricomycotina</taxon>
        <taxon>Tremellomycetes</taxon>
        <taxon>Tremellales</taxon>
        <taxon>Cryptococcaceae</taxon>
        <taxon>Kwoniella</taxon>
    </lineage>
</organism>
<evidence type="ECO:0000256" key="6">
    <source>
        <dbReference type="ARBA" id="ARBA00022989"/>
    </source>
</evidence>
<keyword evidence="3" id="KW-0813">Transport</keyword>
<evidence type="ECO:0000256" key="8">
    <source>
        <dbReference type="ARBA" id="ARBA00023136"/>
    </source>
</evidence>
<protein>
    <submittedName>
        <fullName evidence="11">Solute carrier family 41</fullName>
    </submittedName>
</protein>
<gene>
    <name evidence="11" type="ORF">I206_06977</name>
    <name evidence="12" type="ORF">I206_101932</name>
</gene>
<evidence type="ECO:0000313" key="11">
    <source>
        <dbReference type="EMBL" id="OCF47199.1"/>
    </source>
</evidence>
<dbReference type="InterPro" id="IPR036739">
    <property type="entry name" value="SLC41_membr_dom_sf"/>
</dbReference>
<evidence type="ECO:0000256" key="4">
    <source>
        <dbReference type="ARBA" id="ARBA00022692"/>
    </source>
</evidence>
<dbReference type="PANTHER" id="PTHR16228:SF7">
    <property type="entry name" value="SLC41A_MGTE INTEGRAL MEMBRANE DOMAIN-CONTAINING PROTEIN"/>
    <property type="match status" value="1"/>
</dbReference>
<dbReference type="GO" id="GO:0008324">
    <property type="term" value="F:monoatomic cation transmembrane transporter activity"/>
    <property type="evidence" value="ECO:0007669"/>
    <property type="project" value="InterPro"/>
</dbReference>
<dbReference type="OrthoDB" id="666972at2759"/>
<evidence type="ECO:0000256" key="7">
    <source>
        <dbReference type="ARBA" id="ARBA00023065"/>
    </source>
</evidence>
<dbReference type="AlphaFoldDB" id="A0A1B9HVB0"/>
<dbReference type="KEGG" id="kpin:30175346"/>
<proteinExistence type="inferred from homology"/>
<reference evidence="12" key="2">
    <citation type="submission" date="2013-07" db="EMBL/GenBank/DDBJ databases">
        <authorList>
            <consortium name="The Broad Institute Genome Sequencing Platform"/>
            <person name="Cuomo C."/>
            <person name="Litvintseva A."/>
            <person name="Chen Y."/>
            <person name="Heitman J."/>
            <person name="Sun S."/>
            <person name="Springer D."/>
            <person name="Dromer F."/>
            <person name="Young S.K."/>
            <person name="Zeng Q."/>
            <person name="Gargeya S."/>
            <person name="Fitzgerald M."/>
            <person name="Abouelleil A."/>
            <person name="Alvarado L."/>
            <person name="Berlin A.M."/>
            <person name="Chapman S.B."/>
            <person name="Dewar J."/>
            <person name="Goldberg J."/>
            <person name="Griggs A."/>
            <person name="Gujja S."/>
            <person name="Hansen M."/>
            <person name="Howarth C."/>
            <person name="Imamovic A."/>
            <person name="Larimer J."/>
            <person name="McCowan C."/>
            <person name="Murphy C."/>
            <person name="Pearson M."/>
            <person name="Priest M."/>
            <person name="Roberts A."/>
            <person name="Saif S."/>
            <person name="Shea T."/>
            <person name="Sykes S."/>
            <person name="Wortman J."/>
            <person name="Nusbaum C."/>
            <person name="Birren B."/>
        </authorList>
    </citation>
    <scope>NUCLEOTIDE SEQUENCE</scope>
    <source>
        <strain evidence="12">CBS 10737</strain>
    </source>
</reference>
<keyword evidence="7" id="KW-0406">Ion transport</keyword>
<feature type="domain" description="SLC41A/MgtE integral membrane" evidence="10">
    <location>
        <begin position="458"/>
        <end position="593"/>
    </location>
</feature>
<feature type="transmembrane region" description="Helical" evidence="9">
    <location>
        <begin position="320"/>
        <end position="347"/>
    </location>
</feature>
<dbReference type="SUPFAM" id="SSF161093">
    <property type="entry name" value="MgtE membrane domain-like"/>
    <property type="match status" value="2"/>
</dbReference>
<keyword evidence="6 9" id="KW-1133">Transmembrane helix</keyword>
<name>A0A1B9HVB0_9TREE</name>
<feature type="transmembrane region" description="Helical" evidence="9">
    <location>
        <begin position="540"/>
        <end position="557"/>
    </location>
</feature>
<reference evidence="11" key="3">
    <citation type="submission" date="2016-07" db="EMBL/GenBank/DDBJ databases">
        <title>Evolution of pathogenesis and genome organization in the Tremellales.</title>
        <authorList>
            <person name="Cuomo C."/>
            <person name="Litvintseva A."/>
            <person name="Heitman J."/>
            <person name="Chen Y."/>
            <person name="Sun S."/>
            <person name="Springer D."/>
            <person name="Dromer F."/>
            <person name="Young S."/>
            <person name="Zeng Q."/>
            <person name="Chapman S."/>
            <person name="Gujja S."/>
            <person name="Saif S."/>
            <person name="Birren B."/>
        </authorList>
    </citation>
    <scope>NUCLEOTIDE SEQUENCE</scope>
    <source>
        <strain evidence="11">CBS 10737</strain>
    </source>
</reference>
<feature type="transmembrane region" description="Helical" evidence="9">
    <location>
        <begin position="359"/>
        <end position="384"/>
    </location>
</feature>
<dbReference type="InterPro" id="IPR045349">
    <property type="entry name" value="SLC41A1-3"/>
</dbReference>
<feature type="transmembrane region" description="Helical" evidence="9">
    <location>
        <begin position="390"/>
        <end position="411"/>
    </location>
</feature>
<comment type="subcellular location">
    <subcellularLocation>
        <location evidence="1">Membrane</location>
        <topology evidence="1">Multi-pass membrane protein</topology>
    </subcellularLocation>
</comment>
<feature type="transmembrane region" description="Helical" evidence="9">
    <location>
        <begin position="448"/>
        <end position="468"/>
    </location>
</feature>
<evidence type="ECO:0000313" key="13">
    <source>
        <dbReference type="Proteomes" id="UP000094020"/>
    </source>
</evidence>
<keyword evidence="13" id="KW-1185">Reference proteome</keyword>
<dbReference type="GO" id="GO:0005886">
    <property type="term" value="C:plasma membrane"/>
    <property type="evidence" value="ECO:0007669"/>
    <property type="project" value="TreeGrafter"/>
</dbReference>
<reference evidence="11" key="1">
    <citation type="submission" date="2013-07" db="EMBL/GenBank/DDBJ databases">
        <title>The Genome Sequence of Cryptococcus pinus CBS10737.</title>
        <authorList>
            <consortium name="The Broad Institute Genome Sequencing Platform"/>
            <person name="Cuomo C."/>
            <person name="Litvintseva A."/>
            <person name="Chen Y."/>
            <person name="Heitman J."/>
            <person name="Sun S."/>
            <person name="Springer D."/>
            <person name="Dromer F."/>
            <person name="Young S.K."/>
            <person name="Zeng Q."/>
            <person name="Gargeya S."/>
            <person name="Fitzgerald M."/>
            <person name="Abouelleil A."/>
            <person name="Alvarado L."/>
            <person name="Berlin A.M."/>
            <person name="Chapman S.B."/>
            <person name="Dewar J."/>
            <person name="Goldberg J."/>
            <person name="Griggs A."/>
            <person name="Gujja S."/>
            <person name="Hansen M."/>
            <person name="Howarth C."/>
            <person name="Imamovic A."/>
            <person name="Larimer J."/>
            <person name="McCowan C."/>
            <person name="Murphy C."/>
            <person name="Pearson M."/>
            <person name="Priest M."/>
            <person name="Roberts A."/>
            <person name="Saif S."/>
            <person name="Shea T."/>
            <person name="Sykes S."/>
            <person name="Wortman J."/>
            <person name="Nusbaum C."/>
            <person name="Birren B."/>
        </authorList>
    </citation>
    <scope>NUCLEOTIDE SEQUENCE [LARGE SCALE GENOMIC DNA]</scope>
    <source>
        <strain evidence="11">CBS 10737</strain>
    </source>
</reference>